<keyword evidence="1" id="KW-0812">Transmembrane</keyword>
<sequence length="254" mass="28712">MVTTRSQVALATSATTELQPLKPTPTLPLEFQEALAAAVQEEVLTKLLVNSVDAHAPKDPRITALSPESVTVSYKQPVREYWFKPLDQAVIIRIAPELPEVPKSCNEKWAKDVAAALKAFVEKDEVPITTFIAPSHWQEFTTLGLFLGFTFLIIAHLIGVSIVGDWIFTTEKRFNIAVAVHCAVLVKRSQDVRRLGDLLGKHWKGGRKGHMEWIMSSWLEGWRAVDRFRREVARVRFQLSTDEKKSGKETKKRK</sequence>
<keyword evidence="3" id="KW-1185">Reference proteome</keyword>
<reference evidence="2 3" key="1">
    <citation type="journal article" date="2013" name="PLoS Genet.">
        <title>The genome and development-dependent transcriptomes of Pyronema confluens: a window into fungal evolution.</title>
        <authorList>
            <person name="Traeger S."/>
            <person name="Altegoer F."/>
            <person name="Freitag M."/>
            <person name="Gabaldon T."/>
            <person name="Kempken F."/>
            <person name="Kumar A."/>
            <person name="Marcet-Houben M."/>
            <person name="Poggeler S."/>
            <person name="Stajich J.E."/>
            <person name="Nowrousian M."/>
        </authorList>
    </citation>
    <scope>NUCLEOTIDE SEQUENCE [LARGE SCALE GENOMIC DNA]</scope>
    <source>
        <strain evidence="3">CBS 100304</strain>
        <tissue evidence="2">Vegetative mycelium</tissue>
    </source>
</reference>
<keyword evidence="1" id="KW-0472">Membrane</keyword>
<keyword evidence="1" id="KW-1133">Transmembrane helix</keyword>
<accession>U4LT06</accession>
<evidence type="ECO:0000313" key="2">
    <source>
        <dbReference type="EMBL" id="CCX30506.1"/>
    </source>
</evidence>
<dbReference type="AlphaFoldDB" id="U4LT06"/>
<dbReference type="EMBL" id="HF935441">
    <property type="protein sequence ID" value="CCX30506.1"/>
    <property type="molecule type" value="Genomic_DNA"/>
</dbReference>
<evidence type="ECO:0000313" key="3">
    <source>
        <dbReference type="Proteomes" id="UP000018144"/>
    </source>
</evidence>
<organism evidence="2 3">
    <name type="scientific">Pyronema omphalodes (strain CBS 100304)</name>
    <name type="common">Pyronema confluens</name>
    <dbReference type="NCBI Taxonomy" id="1076935"/>
    <lineage>
        <taxon>Eukaryota</taxon>
        <taxon>Fungi</taxon>
        <taxon>Dikarya</taxon>
        <taxon>Ascomycota</taxon>
        <taxon>Pezizomycotina</taxon>
        <taxon>Pezizomycetes</taxon>
        <taxon>Pezizales</taxon>
        <taxon>Pyronemataceae</taxon>
        <taxon>Pyronema</taxon>
    </lineage>
</organism>
<protein>
    <submittedName>
        <fullName evidence="2">Uncharacterized protein</fullName>
    </submittedName>
</protein>
<proteinExistence type="predicted"/>
<evidence type="ECO:0000256" key="1">
    <source>
        <dbReference type="SAM" id="Phobius"/>
    </source>
</evidence>
<dbReference type="Proteomes" id="UP000018144">
    <property type="component" value="Unassembled WGS sequence"/>
</dbReference>
<feature type="transmembrane region" description="Helical" evidence="1">
    <location>
        <begin position="143"/>
        <end position="168"/>
    </location>
</feature>
<dbReference type="OrthoDB" id="5553410at2759"/>
<gene>
    <name evidence="2" type="ORF">PCON_08705</name>
</gene>
<name>U4LT06_PYROM</name>